<dbReference type="RefSeq" id="WP_036439041.1">
    <property type="nucleotide sequence ID" value="NZ_CP033021.1"/>
</dbReference>
<dbReference type="EMBL" id="CP033021">
    <property type="protein sequence ID" value="AYN65345.1"/>
    <property type="molecule type" value="Genomic_DNA"/>
</dbReference>
<evidence type="ECO:0000313" key="2">
    <source>
        <dbReference type="EMBL" id="AYN65136.1"/>
    </source>
</evidence>
<evidence type="ECO:0008006" key="5">
    <source>
        <dbReference type="Google" id="ProtNLM"/>
    </source>
</evidence>
<dbReference type="NCBIfam" id="NF045940">
    <property type="entry name" value="ICE_LP_CDS14"/>
    <property type="match status" value="1"/>
</dbReference>
<name>A0A454C9K4_METHO</name>
<gene>
    <name evidence="2" type="ORF">KN71_000155</name>
    <name evidence="3" type="ORF">KN71_001335</name>
</gene>
<evidence type="ECO:0000313" key="3">
    <source>
        <dbReference type="EMBL" id="AYN65345.1"/>
    </source>
</evidence>
<dbReference type="Proteomes" id="UP000029712">
    <property type="component" value="Chromosome"/>
</dbReference>
<evidence type="ECO:0000313" key="4">
    <source>
        <dbReference type="Proteomes" id="UP000029712"/>
    </source>
</evidence>
<feature type="compositionally biased region" description="Pro residues" evidence="1">
    <location>
        <begin position="55"/>
        <end position="70"/>
    </location>
</feature>
<protein>
    <recommendedName>
        <fullName evidence="5">Lipoprotein</fullName>
    </recommendedName>
</protein>
<accession>A0A454C9K4</accession>
<sequence length="567" mass="66635">MKKSKRILLTIGSTIALTTLPIMAMSCEWLDKLINKNNPNPTPTPGPDSGLVNPNPKPQPTPPSPVPTPEPKAEEKEGYVTYKSTNEDYLKKNNTYYFSKLLYDPVDLSDEVYNSQDWKLYRPKMWFSLTNKPENETETESKLEKQLDKWHMSLDNVHFTNDCESACGIWNIIRKLAESDENKEGINQGGRFKPKDNESYNEALMRFLKEMDDYLDPKYAFRGLTKDKNHIAAVNQNLAKDRDWISKKLIYSADSKMPSTFIKENFIENSFDDIAKTNQDPFVKELISDYEKAMYKGWIFENKAKNWFVAPFSFGSNPTMRNKFPDQTFNMYTDKNGLDKTTPTPAYNNYNPVAFNFLVMERFDLSERLNFEVYKNLIQWLISFNNINSENKSKWSEIENDKKIQLKNASTDLVKALVKFIDWHHLLLGEFENPDDKHSTLADLFAMKSLTMGDKIDFDYTYRFAYKFLYEKLVPTMVANGWNMPNEFKNLEEDMLDRNKKDSYIYDYIFKYINVIFKAKYNDIDEIKKPNGYLDLNNKEHWQKLFLDNVLKKWNSAFNINVDLKEF</sequence>
<reference evidence="3 4" key="2">
    <citation type="submission" date="2018-10" db="EMBL/GenBank/DDBJ databases">
        <title>Detection and isolation of Mycoplasma hominis as a predominant microorganism from pelvic cavity of patient with salpingitis and tubo-ovarian abscess.</title>
        <authorList>
            <person name="Guschin A.E."/>
            <person name="Khayrullina G.A."/>
            <person name="Rakovskaya I.V."/>
            <person name="Shelenkov A.A."/>
            <person name="Shagin D.A."/>
        </authorList>
    </citation>
    <scope>NUCLEOTIDE SEQUENCE [LARGE SCALE GENOMIC DNA]</scope>
    <source>
        <strain evidence="3">TO0613</strain>
        <strain evidence="4">TOA</strain>
    </source>
</reference>
<dbReference type="PROSITE" id="PS51257">
    <property type="entry name" value="PROKAR_LIPOPROTEIN"/>
    <property type="match status" value="1"/>
</dbReference>
<feature type="region of interest" description="Disordered" evidence="1">
    <location>
        <begin position="36"/>
        <end position="77"/>
    </location>
</feature>
<evidence type="ECO:0000256" key="1">
    <source>
        <dbReference type="SAM" id="MobiDB-lite"/>
    </source>
</evidence>
<dbReference type="EMBL" id="CP033021">
    <property type="protein sequence ID" value="AYN65136.1"/>
    <property type="molecule type" value="Genomic_DNA"/>
</dbReference>
<reference evidence="3 4" key="1">
    <citation type="submission" date="2014-08" db="EMBL/GenBank/DDBJ databases">
        <authorList>
            <person name="Kuleshov K."/>
            <person name="Dedkov V."/>
            <person name="Markelov M."/>
            <person name="Pimkina E."/>
        </authorList>
    </citation>
    <scope>NUCLEOTIDE SEQUENCE [LARGE SCALE GENOMIC DNA]</scope>
    <source>
        <strain evidence="3">TO0613</strain>
        <strain evidence="4">TOA</strain>
    </source>
</reference>
<organism evidence="3 4">
    <name type="scientific">Metamycoplasma hominis</name>
    <name type="common">Mycoplasma hominis</name>
    <dbReference type="NCBI Taxonomy" id="2098"/>
    <lineage>
        <taxon>Bacteria</taxon>
        <taxon>Bacillati</taxon>
        <taxon>Mycoplasmatota</taxon>
        <taxon>Mycoplasmoidales</taxon>
        <taxon>Metamycoplasmataceae</taxon>
        <taxon>Metamycoplasma</taxon>
    </lineage>
</organism>
<proteinExistence type="predicted"/>
<dbReference type="AlphaFoldDB" id="A0A454C9K4"/>